<dbReference type="InterPro" id="IPR029063">
    <property type="entry name" value="SAM-dependent_MTases_sf"/>
</dbReference>
<evidence type="ECO:0000313" key="2">
    <source>
        <dbReference type="Proteomes" id="UP000034510"/>
    </source>
</evidence>
<comment type="caution">
    <text evidence="1">The sequence shown here is derived from an EMBL/GenBank/DDBJ whole genome shotgun (WGS) entry which is preliminary data.</text>
</comment>
<dbReference type="Gene3D" id="3.40.50.150">
    <property type="entry name" value="Vaccinia Virus protein VP39"/>
    <property type="match status" value="1"/>
</dbReference>
<accession>A0A0G1P9Q9</accession>
<gene>
    <name evidence="1" type="ORF">UX41_C0015G0008</name>
</gene>
<dbReference type="AlphaFoldDB" id="A0A0G1P9Q9"/>
<evidence type="ECO:0008006" key="3">
    <source>
        <dbReference type="Google" id="ProtNLM"/>
    </source>
</evidence>
<proteinExistence type="predicted"/>
<name>A0A0G1P9Q9_9BACT</name>
<evidence type="ECO:0000313" key="1">
    <source>
        <dbReference type="EMBL" id="KKU29574.1"/>
    </source>
</evidence>
<reference evidence="1 2" key="1">
    <citation type="journal article" date="2015" name="Nature">
        <title>rRNA introns, odd ribosomes, and small enigmatic genomes across a large radiation of phyla.</title>
        <authorList>
            <person name="Brown C.T."/>
            <person name="Hug L.A."/>
            <person name="Thomas B.C."/>
            <person name="Sharon I."/>
            <person name="Castelle C.J."/>
            <person name="Singh A."/>
            <person name="Wilkins M.J."/>
            <person name="Williams K.H."/>
            <person name="Banfield J.F."/>
        </authorList>
    </citation>
    <scope>NUCLEOTIDE SEQUENCE [LARGE SCALE GENOMIC DNA]</scope>
</reference>
<organism evidence="1 2">
    <name type="scientific">Candidatus Collierbacteria bacterium GW2011_GWE1_46_18</name>
    <dbReference type="NCBI Taxonomy" id="1618399"/>
    <lineage>
        <taxon>Bacteria</taxon>
        <taxon>Candidatus Collieribacteriota</taxon>
    </lineage>
</organism>
<dbReference type="SUPFAM" id="SSF53335">
    <property type="entry name" value="S-adenosyl-L-methionine-dependent methyltransferases"/>
    <property type="match status" value="1"/>
</dbReference>
<dbReference type="EMBL" id="LCMC01000015">
    <property type="protein sequence ID" value="KKU29574.1"/>
    <property type="molecule type" value="Genomic_DNA"/>
</dbReference>
<protein>
    <recommendedName>
        <fullName evidence="3">Methyltransferase type 11 domain-containing protein</fullName>
    </recommendedName>
</protein>
<dbReference type="Proteomes" id="UP000034510">
    <property type="component" value="Unassembled WGS sequence"/>
</dbReference>
<sequence length="192" mass="22371">MEEALLLIEEEVINDIAPIIEEDPGTAEYLAEFQRNYRTQEYKFLLWLDREYSPKRVLYPGSGSDIIPMIAFGRKRVVHTSLDDYLENDSIYLPLLGEAEKAIADNIKLPFQDVSFQVIFLSAYPVNLIERQMDELLRVLDNDGLLVLTNSTLIDERVNLDILKHKADRLEVPEEYQKQGEAELEFIVFRKY</sequence>